<comment type="cofactor">
    <cofactor evidence="1 14 15">
        <name>Zn(2+)</name>
        <dbReference type="ChEBI" id="CHEBI:29105"/>
    </cofactor>
</comment>
<dbReference type="OrthoDB" id="9795347at2"/>
<dbReference type="NCBIfam" id="NF004064">
    <property type="entry name" value="PRK05578.1"/>
    <property type="match status" value="1"/>
</dbReference>
<comment type="similarity">
    <text evidence="3 15">Belongs to the cytidine and deoxycytidylate deaminase family.</text>
</comment>
<comment type="catalytic activity">
    <reaction evidence="11 15">
        <text>cytidine + H2O + H(+) = uridine + NH4(+)</text>
        <dbReference type="Rhea" id="RHEA:16069"/>
        <dbReference type="ChEBI" id="CHEBI:15377"/>
        <dbReference type="ChEBI" id="CHEBI:15378"/>
        <dbReference type="ChEBI" id="CHEBI:16704"/>
        <dbReference type="ChEBI" id="CHEBI:17562"/>
        <dbReference type="ChEBI" id="CHEBI:28938"/>
        <dbReference type="EC" id="3.5.4.5"/>
    </reaction>
</comment>
<feature type="active site" description="Proton donor" evidence="12">
    <location>
        <position position="55"/>
    </location>
</feature>
<dbReference type="Proteomes" id="UP000324646">
    <property type="component" value="Chromosome"/>
</dbReference>
<dbReference type="GO" id="GO:0042802">
    <property type="term" value="F:identical protein binding"/>
    <property type="evidence" value="ECO:0007669"/>
    <property type="project" value="UniProtKB-ARBA"/>
</dbReference>
<evidence type="ECO:0000259" key="16">
    <source>
        <dbReference type="PROSITE" id="PS51747"/>
    </source>
</evidence>
<dbReference type="CDD" id="cd01283">
    <property type="entry name" value="cytidine_deaminase"/>
    <property type="match status" value="1"/>
</dbReference>
<evidence type="ECO:0000256" key="13">
    <source>
        <dbReference type="PIRSR" id="PIRSR606262-2"/>
    </source>
</evidence>
<evidence type="ECO:0000256" key="1">
    <source>
        <dbReference type="ARBA" id="ARBA00001947"/>
    </source>
</evidence>
<accession>A0A5C0SD25</accession>
<evidence type="ECO:0000256" key="2">
    <source>
        <dbReference type="ARBA" id="ARBA00003949"/>
    </source>
</evidence>
<evidence type="ECO:0000256" key="5">
    <source>
        <dbReference type="ARBA" id="ARBA00018266"/>
    </source>
</evidence>
<dbReference type="PANTHER" id="PTHR11644">
    <property type="entry name" value="CYTIDINE DEAMINASE"/>
    <property type="match status" value="1"/>
</dbReference>
<keyword evidence="7 15" id="KW-0378">Hydrolase</keyword>
<evidence type="ECO:0000256" key="10">
    <source>
        <dbReference type="ARBA" id="ARBA00049252"/>
    </source>
</evidence>
<dbReference type="NCBIfam" id="TIGR01354">
    <property type="entry name" value="cyt_deam_tetra"/>
    <property type="match status" value="1"/>
</dbReference>
<evidence type="ECO:0000256" key="6">
    <source>
        <dbReference type="ARBA" id="ARBA00022723"/>
    </source>
</evidence>
<feature type="binding site" evidence="13">
    <location>
        <begin position="42"/>
        <end position="48"/>
    </location>
    <ligand>
        <name>substrate</name>
    </ligand>
</feature>
<evidence type="ECO:0000256" key="7">
    <source>
        <dbReference type="ARBA" id="ARBA00022801"/>
    </source>
</evidence>
<dbReference type="EC" id="3.5.4.5" evidence="4 15"/>
<keyword evidence="8 14" id="KW-0862">Zinc</keyword>
<dbReference type="InterPro" id="IPR050202">
    <property type="entry name" value="Cyt/Deoxycyt_deaminase"/>
</dbReference>
<dbReference type="GO" id="GO:0055086">
    <property type="term" value="P:nucleobase-containing small molecule metabolic process"/>
    <property type="evidence" value="ECO:0007669"/>
    <property type="project" value="UniProtKB-ARBA"/>
</dbReference>
<feature type="binding site" evidence="14">
    <location>
        <position position="85"/>
    </location>
    <ligand>
        <name>Zn(2+)</name>
        <dbReference type="ChEBI" id="CHEBI:29105"/>
        <note>catalytic</note>
    </ligand>
</feature>
<dbReference type="EMBL" id="CP042243">
    <property type="protein sequence ID" value="QEK12435.1"/>
    <property type="molecule type" value="Genomic_DNA"/>
</dbReference>
<protein>
    <recommendedName>
        <fullName evidence="5 15">Cytidine deaminase</fullName>
        <ecNumber evidence="4 15">3.5.4.5</ecNumber>
    </recommendedName>
    <alternativeName>
        <fullName evidence="9 15">Cytidine aminohydrolase</fullName>
    </alternativeName>
</protein>
<dbReference type="SUPFAM" id="SSF53927">
    <property type="entry name" value="Cytidine deaminase-like"/>
    <property type="match status" value="1"/>
</dbReference>
<evidence type="ECO:0000256" key="3">
    <source>
        <dbReference type="ARBA" id="ARBA00006576"/>
    </source>
</evidence>
<dbReference type="AlphaFoldDB" id="A0A5C0SD25"/>
<dbReference type="RefSeq" id="WP_148809590.1">
    <property type="nucleotide sequence ID" value="NZ_CP042243.1"/>
</dbReference>
<feature type="domain" description="CMP/dCMP-type deaminase" evidence="16">
    <location>
        <begin position="1"/>
        <end position="126"/>
    </location>
</feature>
<dbReference type="Pfam" id="PF00383">
    <property type="entry name" value="dCMP_cyt_deam_1"/>
    <property type="match status" value="1"/>
</dbReference>
<evidence type="ECO:0000256" key="11">
    <source>
        <dbReference type="ARBA" id="ARBA00049558"/>
    </source>
</evidence>
<evidence type="ECO:0000256" key="8">
    <source>
        <dbReference type="ARBA" id="ARBA00022833"/>
    </source>
</evidence>
<evidence type="ECO:0000313" key="17">
    <source>
        <dbReference type="EMBL" id="QEK12435.1"/>
    </source>
</evidence>
<reference evidence="17 18" key="1">
    <citation type="submission" date="2019-07" db="EMBL/GenBank/DDBJ databases">
        <title>Complete genome of Crassaminicella thermophila SY095.</title>
        <authorList>
            <person name="Li X."/>
        </authorList>
    </citation>
    <scope>NUCLEOTIDE SEQUENCE [LARGE SCALE GENOMIC DNA]</scope>
    <source>
        <strain evidence="17 18">SY095</strain>
    </source>
</reference>
<evidence type="ECO:0000313" key="18">
    <source>
        <dbReference type="Proteomes" id="UP000324646"/>
    </source>
</evidence>
<dbReference type="GO" id="GO:0004126">
    <property type="term" value="F:cytidine deaminase activity"/>
    <property type="evidence" value="ECO:0007669"/>
    <property type="project" value="UniProtKB-UniRule"/>
</dbReference>
<feature type="binding site" evidence="14">
    <location>
        <position position="53"/>
    </location>
    <ligand>
        <name>Zn(2+)</name>
        <dbReference type="ChEBI" id="CHEBI:29105"/>
        <note>catalytic</note>
    </ligand>
</feature>
<proteinExistence type="inferred from homology"/>
<dbReference type="FunFam" id="3.40.140.10:FF:000008">
    <property type="entry name" value="Cytidine deaminase"/>
    <property type="match status" value="1"/>
</dbReference>
<keyword evidence="18" id="KW-1185">Reference proteome</keyword>
<dbReference type="GO" id="GO:0005829">
    <property type="term" value="C:cytosol"/>
    <property type="evidence" value="ECO:0007669"/>
    <property type="project" value="TreeGrafter"/>
</dbReference>
<dbReference type="PROSITE" id="PS00903">
    <property type="entry name" value="CYT_DCMP_DEAMINASES_1"/>
    <property type="match status" value="1"/>
</dbReference>
<organism evidence="17 18">
    <name type="scientific">Crassaminicella thermophila</name>
    <dbReference type="NCBI Taxonomy" id="2599308"/>
    <lineage>
        <taxon>Bacteria</taxon>
        <taxon>Bacillati</taxon>
        <taxon>Bacillota</taxon>
        <taxon>Clostridia</taxon>
        <taxon>Eubacteriales</taxon>
        <taxon>Clostridiaceae</taxon>
        <taxon>Crassaminicella</taxon>
    </lineage>
</organism>
<dbReference type="GO" id="GO:0008270">
    <property type="term" value="F:zinc ion binding"/>
    <property type="evidence" value="ECO:0007669"/>
    <property type="project" value="UniProtKB-UniRule"/>
</dbReference>
<evidence type="ECO:0000256" key="15">
    <source>
        <dbReference type="RuleBase" id="RU364006"/>
    </source>
</evidence>
<dbReference type="Gene3D" id="3.40.140.10">
    <property type="entry name" value="Cytidine Deaminase, domain 2"/>
    <property type="match status" value="1"/>
</dbReference>
<comment type="catalytic activity">
    <reaction evidence="10 15">
        <text>2'-deoxycytidine + H2O + H(+) = 2'-deoxyuridine + NH4(+)</text>
        <dbReference type="Rhea" id="RHEA:13433"/>
        <dbReference type="ChEBI" id="CHEBI:15377"/>
        <dbReference type="ChEBI" id="CHEBI:15378"/>
        <dbReference type="ChEBI" id="CHEBI:15698"/>
        <dbReference type="ChEBI" id="CHEBI:16450"/>
        <dbReference type="ChEBI" id="CHEBI:28938"/>
        <dbReference type="EC" id="3.5.4.5"/>
    </reaction>
</comment>
<evidence type="ECO:0000256" key="9">
    <source>
        <dbReference type="ARBA" id="ARBA00032005"/>
    </source>
</evidence>
<comment type="function">
    <text evidence="2 15">This enzyme scavenges exogenous and endogenous cytidine and 2'-deoxycytidine for UMP synthesis.</text>
</comment>
<dbReference type="PANTHER" id="PTHR11644:SF2">
    <property type="entry name" value="CYTIDINE DEAMINASE"/>
    <property type="match status" value="1"/>
</dbReference>
<evidence type="ECO:0000256" key="14">
    <source>
        <dbReference type="PIRSR" id="PIRSR606262-3"/>
    </source>
</evidence>
<sequence>MDKKNLVKKALEAKKNAYAPYSGFHVGAALLTDNGKIYTGCNIESASYTPTICAERTAICKAVSEGERKFIAIAITGDSEWTYPCGVCRQTIREFGEDIVVIVAKSEDEYKEYTLKELLPHSFGPENLK</sequence>
<dbReference type="PROSITE" id="PS51747">
    <property type="entry name" value="CYT_DCMP_DEAMINASES_2"/>
    <property type="match status" value="1"/>
</dbReference>
<gene>
    <name evidence="17" type="ORF">FQB35_08630</name>
</gene>
<keyword evidence="6 14" id="KW-0479">Metal-binding</keyword>
<feature type="binding site" evidence="14">
    <location>
        <position position="88"/>
    </location>
    <ligand>
        <name>Zn(2+)</name>
        <dbReference type="ChEBI" id="CHEBI:29105"/>
        <note>catalytic</note>
    </ligand>
</feature>
<dbReference type="InterPro" id="IPR016193">
    <property type="entry name" value="Cytidine_deaminase-like"/>
</dbReference>
<dbReference type="InterPro" id="IPR016192">
    <property type="entry name" value="APOBEC/CMP_deaminase_Zn-bd"/>
</dbReference>
<dbReference type="InterPro" id="IPR006262">
    <property type="entry name" value="Cyt_deam_tetra"/>
</dbReference>
<evidence type="ECO:0000256" key="4">
    <source>
        <dbReference type="ARBA" id="ARBA00012783"/>
    </source>
</evidence>
<evidence type="ECO:0000256" key="12">
    <source>
        <dbReference type="PIRSR" id="PIRSR606262-1"/>
    </source>
</evidence>
<name>A0A5C0SD25_CRATE</name>
<dbReference type="GO" id="GO:0072527">
    <property type="term" value="P:pyrimidine-containing compound metabolic process"/>
    <property type="evidence" value="ECO:0007669"/>
    <property type="project" value="UniProtKB-ARBA"/>
</dbReference>
<dbReference type="KEGG" id="crs:FQB35_08630"/>
<dbReference type="InterPro" id="IPR002125">
    <property type="entry name" value="CMP_dCMP_dom"/>
</dbReference>